<dbReference type="InterPro" id="IPR051010">
    <property type="entry name" value="BCAA_transport"/>
</dbReference>
<reference evidence="3 4" key="1">
    <citation type="submission" date="2015-04" db="EMBL/GenBank/DDBJ databases">
        <title>The complete genome sequence of the hyperthermophilic, obligate iron-reducing archaeon Geoglobus ahangari strain 234T.</title>
        <authorList>
            <person name="Manzella M.P."/>
            <person name="Holmes D.E."/>
            <person name="Rocheleau J.M."/>
            <person name="Chung A."/>
            <person name="Reguera G."/>
            <person name="Kashefi K."/>
        </authorList>
    </citation>
    <scope>NUCLEOTIDE SEQUENCE [LARGE SCALE GENOMIC DNA]</scope>
    <source>
        <strain evidence="3 4">234</strain>
    </source>
</reference>
<dbReference type="PROSITE" id="PS51257">
    <property type="entry name" value="PROKAR_LIPOPROTEIN"/>
    <property type="match status" value="1"/>
</dbReference>
<dbReference type="EMBL" id="CP011267">
    <property type="protein sequence ID" value="AKG90886.1"/>
    <property type="molecule type" value="Genomic_DNA"/>
</dbReference>
<proteinExistence type="predicted"/>
<evidence type="ECO:0000313" key="3">
    <source>
        <dbReference type="EMBL" id="AKG90886.1"/>
    </source>
</evidence>
<protein>
    <submittedName>
        <fullName evidence="3">Amino acid/amide ABC transporter substrate-binding protein, HAAT family (TC 3.A.1.4.-)</fullName>
    </submittedName>
</protein>
<dbReference type="PANTHER" id="PTHR30483:SF6">
    <property type="entry name" value="PERIPLASMIC BINDING PROTEIN OF ABC TRANSPORTER FOR NATURAL AMINO ACIDS"/>
    <property type="match status" value="1"/>
</dbReference>
<organism evidence="3 4">
    <name type="scientific">Geoglobus ahangari</name>
    <dbReference type="NCBI Taxonomy" id="113653"/>
    <lineage>
        <taxon>Archaea</taxon>
        <taxon>Methanobacteriati</taxon>
        <taxon>Methanobacteriota</taxon>
        <taxon>Archaeoglobi</taxon>
        <taxon>Archaeoglobales</taxon>
        <taxon>Archaeoglobaceae</taxon>
        <taxon>Geoglobus</taxon>
    </lineage>
</organism>
<dbReference type="InterPro" id="IPR028081">
    <property type="entry name" value="Leu-bd"/>
</dbReference>
<keyword evidence="4" id="KW-1185">Reference proteome</keyword>
<dbReference type="SUPFAM" id="SSF53822">
    <property type="entry name" value="Periplasmic binding protein-like I"/>
    <property type="match status" value="1"/>
</dbReference>
<feature type="domain" description="Leucine-binding protein" evidence="2">
    <location>
        <begin position="28"/>
        <end position="354"/>
    </location>
</feature>
<dbReference type="STRING" id="113653.GAH_01836"/>
<dbReference type="OrthoDB" id="51521at2157"/>
<dbReference type="InterPro" id="IPR028082">
    <property type="entry name" value="Peripla_BP_I"/>
</dbReference>
<dbReference type="PANTHER" id="PTHR30483">
    <property type="entry name" value="LEUCINE-SPECIFIC-BINDING PROTEIN"/>
    <property type="match status" value="1"/>
</dbReference>
<dbReference type="InParanoid" id="A0A0F7DBD2"/>
<dbReference type="HOGENOM" id="CLU_709038_0_0_2"/>
<keyword evidence="1" id="KW-0732">Signal</keyword>
<evidence type="ECO:0000259" key="2">
    <source>
        <dbReference type="Pfam" id="PF13458"/>
    </source>
</evidence>
<dbReference type="Pfam" id="PF13458">
    <property type="entry name" value="Peripla_BP_6"/>
    <property type="match status" value="1"/>
</dbReference>
<evidence type="ECO:0000313" key="4">
    <source>
        <dbReference type="Proteomes" id="UP000034723"/>
    </source>
</evidence>
<dbReference type="KEGG" id="gah:GAH_01836"/>
<sequence>MRVRFALVALLVLAGLVLAGCTQEEKKTLTIGVIVPETGIFSTAGKAMKNSAMLAEEHIKKYGLSDYEVKVIFADGGSSPEQAKSAFMELAKQADIIVGAYSSDQAVVCAEAAKETGKIYIVSVASTGQIERMVEDGNRYVFRNSYNTTYWGYLAGEFLSISGAERYYFVGYDPLKTFNQGMLKAFEGKAKAEKVGEVYYKSTKVSPDDYAIKAEEVAKATTSRDVVILGDPGGTAIQFVKAYRKAGGEGLIYSVGGVLALPPILKKIDVDYIAFQSAALESTEKSELTKAYFSDYREKYGEEANNFAGLLTYDAVLIAAQAWKGDTEKTISALENGEFKGAAGVYRFNEKHQALWGSEKLKGVIAEYVDGRIEVLYPEEYKTSDVVWP</sequence>
<dbReference type="AlphaFoldDB" id="A0A0F7DBD2"/>
<dbReference type="Proteomes" id="UP000034723">
    <property type="component" value="Chromosome"/>
</dbReference>
<evidence type="ECO:0000256" key="1">
    <source>
        <dbReference type="ARBA" id="ARBA00022729"/>
    </source>
</evidence>
<name>A0A0F7DBD2_9EURY</name>
<accession>A0A0F7DBD2</accession>
<dbReference type="Gene3D" id="3.40.50.2300">
    <property type="match status" value="2"/>
</dbReference>
<gene>
    <name evidence="3" type="ORF">GAH_01836</name>
</gene>